<evidence type="ECO:0000313" key="2">
    <source>
        <dbReference type="EMBL" id="AFZ20463.1"/>
    </source>
</evidence>
<proteinExistence type="predicted"/>
<dbReference type="HOGENOM" id="CLU_061545_0_1_3"/>
<feature type="region of interest" description="Disordered" evidence="1">
    <location>
        <begin position="40"/>
        <end position="74"/>
    </location>
</feature>
<dbReference type="InterPro" id="IPR010328">
    <property type="entry name" value="DUF928"/>
</dbReference>
<evidence type="ECO:0000313" key="3">
    <source>
        <dbReference type="Proteomes" id="UP000010471"/>
    </source>
</evidence>
<dbReference type="EMBL" id="CP003630">
    <property type="protein sequence ID" value="AFZ20463.1"/>
    <property type="molecule type" value="Genomic_DNA"/>
</dbReference>
<sequence length="267" mass="29305">MAWFNRSLRIIILTAILAMALTMGFGANLSAQVPKQLRPNTSLSGKLPSQWNFTPPRRGIPVNRQGGATRGNPCIQHPEAKVTALVPASRMAATASAYPTLFWNMPQSSASEVELLVRDTNDQDIYSAKYTLAKSSDGWVVGSPGIMSLSLPAFANLSPLEIGQDYYWMLRLRCPMDSSDSSNDIVVGGGIVRVKPDPTLAQRIQQATPQERVALYANAGFWYETVASLAELRRDRPNDNELAQAWNKLLNSVGLDNTFNKLPTSPR</sequence>
<dbReference type="eggNOG" id="COG3087">
    <property type="taxonomic scope" value="Bacteria"/>
</dbReference>
<dbReference type="Proteomes" id="UP000010471">
    <property type="component" value="Chromosome"/>
</dbReference>
<gene>
    <name evidence="2" type="ORF">Mic7113_4791</name>
</gene>
<dbReference type="RefSeq" id="WP_015184598.1">
    <property type="nucleotide sequence ID" value="NC_019738.1"/>
</dbReference>
<dbReference type="OrthoDB" id="460548at2"/>
<dbReference type="Pfam" id="PF06051">
    <property type="entry name" value="DUF928"/>
    <property type="match status" value="1"/>
</dbReference>
<protein>
    <recommendedName>
        <fullName evidence="4">DUF928 domain-containing protein</fullName>
    </recommendedName>
</protein>
<accession>K9WJT9</accession>
<dbReference type="KEGG" id="mic:Mic7113_4791"/>
<feature type="compositionally biased region" description="Polar residues" evidence="1">
    <location>
        <begin position="40"/>
        <end position="53"/>
    </location>
</feature>
<reference evidence="2 3" key="1">
    <citation type="submission" date="2012-06" db="EMBL/GenBank/DDBJ databases">
        <title>Finished chromosome of genome of Microcoleus sp. PCC 7113.</title>
        <authorList>
            <consortium name="US DOE Joint Genome Institute"/>
            <person name="Gugger M."/>
            <person name="Coursin T."/>
            <person name="Rippka R."/>
            <person name="Tandeau De Marsac N."/>
            <person name="Huntemann M."/>
            <person name="Wei C.-L."/>
            <person name="Han J."/>
            <person name="Detter J.C."/>
            <person name="Han C."/>
            <person name="Tapia R."/>
            <person name="Chen A."/>
            <person name="Kyrpides N."/>
            <person name="Mavromatis K."/>
            <person name="Markowitz V."/>
            <person name="Szeto E."/>
            <person name="Ivanova N."/>
            <person name="Pagani I."/>
            <person name="Pati A."/>
            <person name="Goodwin L."/>
            <person name="Nordberg H.P."/>
            <person name="Cantor M.N."/>
            <person name="Hua S.X."/>
            <person name="Woyke T."/>
            <person name="Kerfeld C.A."/>
        </authorList>
    </citation>
    <scope>NUCLEOTIDE SEQUENCE [LARGE SCALE GENOMIC DNA]</scope>
    <source>
        <strain evidence="2 3">PCC 7113</strain>
    </source>
</reference>
<evidence type="ECO:0008006" key="4">
    <source>
        <dbReference type="Google" id="ProtNLM"/>
    </source>
</evidence>
<dbReference type="AlphaFoldDB" id="K9WJT9"/>
<name>K9WJT9_9CYAN</name>
<dbReference type="STRING" id="1173027.Mic7113_4791"/>
<organism evidence="2 3">
    <name type="scientific">Allocoleopsis franciscana PCC 7113</name>
    <dbReference type="NCBI Taxonomy" id="1173027"/>
    <lineage>
        <taxon>Bacteria</taxon>
        <taxon>Bacillati</taxon>
        <taxon>Cyanobacteriota</taxon>
        <taxon>Cyanophyceae</taxon>
        <taxon>Coleofasciculales</taxon>
        <taxon>Coleofasciculaceae</taxon>
        <taxon>Allocoleopsis</taxon>
        <taxon>Allocoleopsis franciscana</taxon>
    </lineage>
</organism>
<keyword evidence="3" id="KW-1185">Reference proteome</keyword>
<evidence type="ECO:0000256" key="1">
    <source>
        <dbReference type="SAM" id="MobiDB-lite"/>
    </source>
</evidence>